<comment type="caution">
    <text evidence="2">The sequence shown here is derived from an EMBL/GenBank/DDBJ whole genome shotgun (WGS) entry which is preliminary data.</text>
</comment>
<evidence type="ECO:0000313" key="2">
    <source>
        <dbReference type="EMBL" id="MED6203024.1"/>
    </source>
</evidence>
<keyword evidence="3" id="KW-1185">Reference proteome</keyword>
<feature type="compositionally biased region" description="Basic and acidic residues" evidence="1">
    <location>
        <begin position="74"/>
        <end position="85"/>
    </location>
</feature>
<feature type="region of interest" description="Disordered" evidence="1">
    <location>
        <begin position="45"/>
        <end position="85"/>
    </location>
</feature>
<accession>A0ABU6Y113</accession>
<proteinExistence type="predicted"/>
<evidence type="ECO:0000313" key="3">
    <source>
        <dbReference type="Proteomes" id="UP001341840"/>
    </source>
</evidence>
<sequence>VEKMKTMESGNFASGASKAPRICVGITQEPTHMCGILDATGGWGMGRVMPRRPAQSVRTQPPTPRRGGLGPEQMHLDAKAKTPHA</sequence>
<feature type="non-terminal residue" evidence="2">
    <location>
        <position position="1"/>
    </location>
</feature>
<organism evidence="2 3">
    <name type="scientific">Stylosanthes scabra</name>
    <dbReference type="NCBI Taxonomy" id="79078"/>
    <lineage>
        <taxon>Eukaryota</taxon>
        <taxon>Viridiplantae</taxon>
        <taxon>Streptophyta</taxon>
        <taxon>Embryophyta</taxon>
        <taxon>Tracheophyta</taxon>
        <taxon>Spermatophyta</taxon>
        <taxon>Magnoliopsida</taxon>
        <taxon>eudicotyledons</taxon>
        <taxon>Gunneridae</taxon>
        <taxon>Pentapetalae</taxon>
        <taxon>rosids</taxon>
        <taxon>fabids</taxon>
        <taxon>Fabales</taxon>
        <taxon>Fabaceae</taxon>
        <taxon>Papilionoideae</taxon>
        <taxon>50 kb inversion clade</taxon>
        <taxon>dalbergioids sensu lato</taxon>
        <taxon>Dalbergieae</taxon>
        <taxon>Pterocarpus clade</taxon>
        <taxon>Stylosanthes</taxon>
    </lineage>
</organism>
<dbReference type="EMBL" id="JASCZI010218556">
    <property type="protein sequence ID" value="MED6203024.1"/>
    <property type="molecule type" value="Genomic_DNA"/>
</dbReference>
<reference evidence="2 3" key="1">
    <citation type="journal article" date="2023" name="Plants (Basel)">
        <title>Bridging the Gap: Combining Genomics and Transcriptomics Approaches to Understand Stylosanthes scabra, an Orphan Legume from the Brazilian Caatinga.</title>
        <authorList>
            <person name="Ferreira-Neto J.R.C."/>
            <person name="da Silva M.D."/>
            <person name="Binneck E."/>
            <person name="de Melo N.F."/>
            <person name="da Silva R.H."/>
            <person name="de Melo A.L.T.M."/>
            <person name="Pandolfi V."/>
            <person name="Bustamante F.O."/>
            <person name="Brasileiro-Vidal A.C."/>
            <person name="Benko-Iseppon A.M."/>
        </authorList>
    </citation>
    <scope>NUCLEOTIDE SEQUENCE [LARGE SCALE GENOMIC DNA]</scope>
    <source>
        <tissue evidence="2">Leaves</tissue>
    </source>
</reference>
<evidence type="ECO:0000256" key="1">
    <source>
        <dbReference type="SAM" id="MobiDB-lite"/>
    </source>
</evidence>
<name>A0ABU6Y113_9FABA</name>
<dbReference type="Proteomes" id="UP001341840">
    <property type="component" value="Unassembled WGS sequence"/>
</dbReference>
<gene>
    <name evidence="2" type="ORF">PIB30_111469</name>
</gene>
<protein>
    <submittedName>
        <fullName evidence="2">Uncharacterized protein</fullName>
    </submittedName>
</protein>